<dbReference type="RefSeq" id="WP_061274370.1">
    <property type="nucleotide sequence ID" value="NZ_CBCRXN010000092.1"/>
</dbReference>
<gene>
    <name evidence="3" type="ORF">CFR75_10380</name>
</gene>
<dbReference type="PANTHER" id="PTHR31126">
    <property type="entry name" value="TYROSINE-PROTEIN PHOSPHATASE"/>
    <property type="match status" value="1"/>
</dbReference>
<comment type="caution">
    <text evidence="3">The sequence shown here is derived from an EMBL/GenBank/DDBJ whole genome shotgun (WGS) entry which is preliminary data.</text>
</comment>
<dbReference type="EMBL" id="NKUC01000021">
    <property type="protein sequence ID" value="PYD56504.1"/>
    <property type="molecule type" value="Genomic_DNA"/>
</dbReference>
<proteinExistence type="inferred from homology"/>
<dbReference type="Pfam" id="PF22741">
    <property type="entry name" value="PTP-NADK"/>
    <property type="match status" value="1"/>
</dbReference>
<reference evidence="3 4" key="1">
    <citation type="submission" date="2017-07" db="EMBL/GenBank/DDBJ databases">
        <title>A draft genome sequence of Komagataeibacter xylinus LMG 1515.</title>
        <authorList>
            <person name="Skraban J."/>
            <person name="Cleenwerck I."/>
            <person name="Vandamme P."/>
            <person name="Trcek J."/>
        </authorList>
    </citation>
    <scope>NUCLEOTIDE SEQUENCE [LARGE SCALE GENOMIC DNA]</scope>
    <source>
        <strain evidence="3 4">LMG 1515</strain>
    </source>
</reference>
<name>A0A318PHT1_KOMXY</name>
<dbReference type="InterPro" id="IPR016130">
    <property type="entry name" value="Tyr_Pase_AS"/>
</dbReference>
<dbReference type="SUPFAM" id="SSF52799">
    <property type="entry name" value="(Phosphotyrosine protein) phosphatases II"/>
    <property type="match status" value="1"/>
</dbReference>
<sequence length="221" mass="25655">MFEGNLSTPAGRSRAWIDSLFVDHAILRQTWTNFRTVIPGRVYRCNHPTPWRLRLATRRLGLKTLVNLRGHRQCGSDALSREAAHGLGLRHIDMAFESRNAPHRDRIERFERIYRDDIRFPMLMHCKSGADRTGLAAGLVILFEGGTAQQALRQLSWKNGHFNSSRTGVLDAFFLRYQAEAEGRVPFMDWVRTEYDEDRLRHDFRAGKIASFMTDQVLRRE</sequence>
<accession>A0A318PHT1</accession>
<protein>
    <submittedName>
        <fullName evidence="3">Protein tyrosine phosphatase</fullName>
    </submittedName>
</protein>
<feature type="domain" description="DSP-PTPase phosphatase fused to NAD+ Kinase" evidence="2">
    <location>
        <begin position="60"/>
        <end position="134"/>
    </location>
</feature>
<dbReference type="AlphaFoldDB" id="A0A318PHT1"/>
<dbReference type="InterPro" id="IPR029021">
    <property type="entry name" value="Prot-tyrosine_phosphatase-like"/>
</dbReference>
<evidence type="ECO:0000259" key="2">
    <source>
        <dbReference type="Pfam" id="PF22741"/>
    </source>
</evidence>
<comment type="similarity">
    <text evidence="1">Belongs to the protein-tyrosine phosphatase family.</text>
</comment>
<evidence type="ECO:0000313" key="3">
    <source>
        <dbReference type="EMBL" id="PYD56504.1"/>
    </source>
</evidence>
<evidence type="ECO:0000313" key="4">
    <source>
        <dbReference type="Proteomes" id="UP000248257"/>
    </source>
</evidence>
<dbReference type="InterPro" id="IPR055214">
    <property type="entry name" value="PTP-NADK"/>
</dbReference>
<evidence type="ECO:0000256" key="1">
    <source>
        <dbReference type="ARBA" id="ARBA00009580"/>
    </source>
</evidence>
<dbReference type="Proteomes" id="UP000248257">
    <property type="component" value="Unassembled WGS sequence"/>
</dbReference>
<dbReference type="PROSITE" id="PS00383">
    <property type="entry name" value="TYR_PHOSPHATASE_1"/>
    <property type="match status" value="1"/>
</dbReference>
<dbReference type="Gene3D" id="3.90.190.10">
    <property type="entry name" value="Protein tyrosine phosphatase superfamily"/>
    <property type="match status" value="1"/>
</dbReference>
<organism evidence="3 4">
    <name type="scientific">Komagataeibacter xylinus</name>
    <name type="common">Gluconacetobacter xylinus</name>
    <dbReference type="NCBI Taxonomy" id="28448"/>
    <lineage>
        <taxon>Bacteria</taxon>
        <taxon>Pseudomonadati</taxon>
        <taxon>Pseudomonadota</taxon>
        <taxon>Alphaproteobacteria</taxon>
        <taxon>Acetobacterales</taxon>
        <taxon>Acetobacteraceae</taxon>
        <taxon>Komagataeibacter</taxon>
    </lineage>
</organism>
<keyword evidence="4" id="KW-1185">Reference proteome</keyword>
<dbReference type="OrthoDB" id="9814896at2"/>
<dbReference type="PANTHER" id="PTHR31126:SF1">
    <property type="entry name" value="TYROSINE SPECIFIC PROTEIN PHOSPHATASES DOMAIN-CONTAINING PROTEIN"/>
    <property type="match status" value="1"/>
</dbReference>
<dbReference type="GO" id="GO:0016791">
    <property type="term" value="F:phosphatase activity"/>
    <property type="evidence" value="ECO:0007669"/>
    <property type="project" value="TreeGrafter"/>
</dbReference>
<dbReference type="STRING" id="1220579.GCA_001571345_01887"/>